<accession>A0A084VHP8</accession>
<evidence type="ECO:0000313" key="2">
    <source>
        <dbReference type="EMBL" id="KFB37492.1"/>
    </source>
</evidence>
<keyword evidence="4" id="KW-1185">Reference proteome</keyword>
<reference evidence="2 4" key="1">
    <citation type="journal article" date="2014" name="BMC Genomics">
        <title>Genome sequence of Anopheles sinensis provides insight into genetics basis of mosquito competence for malaria parasites.</title>
        <authorList>
            <person name="Zhou D."/>
            <person name="Zhang D."/>
            <person name="Ding G."/>
            <person name="Shi L."/>
            <person name="Hou Q."/>
            <person name="Ye Y."/>
            <person name="Xu Y."/>
            <person name="Zhou H."/>
            <person name="Xiong C."/>
            <person name="Li S."/>
            <person name="Yu J."/>
            <person name="Hong S."/>
            <person name="Yu X."/>
            <person name="Zou P."/>
            <person name="Chen C."/>
            <person name="Chang X."/>
            <person name="Wang W."/>
            <person name="Lv Y."/>
            <person name="Sun Y."/>
            <person name="Ma L."/>
            <person name="Shen B."/>
            <person name="Zhu C."/>
        </authorList>
    </citation>
    <scope>NUCLEOTIDE SEQUENCE [LARGE SCALE GENOMIC DNA]</scope>
</reference>
<reference evidence="3" key="2">
    <citation type="submission" date="2020-05" db="UniProtKB">
        <authorList>
            <consortium name="EnsemblMetazoa"/>
        </authorList>
    </citation>
    <scope>IDENTIFICATION</scope>
</reference>
<sequence>MGRLSPGAAGVFENFFGGSGKAAGGWEKRPAKAVDKTHLPCHRTPPELDSNYSNGDRFRRTADGLKGFVCRDLGELRASGCRSDSVHQPGEILSVGKEK</sequence>
<dbReference type="EMBL" id="ATLV01013198">
    <property type="status" value="NOT_ANNOTATED_CDS"/>
    <property type="molecule type" value="Genomic_DNA"/>
</dbReference>
<evidence type="ECO:0000313" key="4">
    <source>
        <dbReference type="Proteomes" id="UP000030765"/>
    </source>
</evidence>
<dbReference type="EnsemblMetazoa" id="ASIC004714-RA">
    <property type="protein sequence ID" value="ASIC004714-PA"/>
    <property type="gene ID" value="ASIC004714"/>
</dbReference>
<dbReference type="Proteomes" id="UP000030765">
    <property type="component" value="Unassembled WGS sequence"/>
</dbReference>
<dbReference type="EMBL" id="KE524843">
    <property type="protein sequence ID" value="KFB37492.1"/>
    <property type="molecule type" value="Genomic_DNA"/>
</dbReference>
<name>A0A084VHP8_ANOSI</name>
<organism evidence="2">
    <name type="scientific">Anopheles sinensis</name>
    <name type="common">Mosquito</name>
    <dbReference type="NCBI Taxonomy" id="74873"/>
    <lineage>
        <taxon>Eukaryota</taxon>
        <taxon>Metazoa</taxon>
        <taxon>Ecdysozoa</taxon>
        <taxon>Arthropoda</taxon>
        <taxon>Hexapoda</taxon>
        <taxon>Insecta</taxon>
        <taxon>Pterygota</taxon>
        <taxon>Neoptera</taxon>
        <taxon>Endopterygota</taxon>
        <taxon>Diptera</taxon>
        <taxon>Nematocera</taxon>
        <taxon>Culicoidea</taxon>
        <taxon>Culicidae</taxon>
        <taxon>Anophelinae</taxon>
        <taxon>Anopheles</taxon>
    </lineage>
</organism>
<evidence type="ECO:0000313" key="3">
    <source>
        <dbReference type="EnsemblMetazoa" id="ASIC004714-PA"/>
    </source>
</evidence>
<dbReference type="AlphaFoldDB" id="A0A084VHP8"/>
<evidence type="ECO:0000256" key="1">
    <source>
        <dbReference type="SAM" id="MobiDB-lite"/>
    </source>
</evidence>
<proteinExistence type="predicted"/>
<protein>
    <submittedName>
        <fullName evidence="2 3">Non-ribosomal peptide synthetase/polyketide synthase</fullName>
    </submittedName>
</protein>
<dbReference type="VEuPathDB" id="VectorBase:ASIC004714"/>
<feature type="region of interest" description="Disordered" evidence="1">
    <location>
        <begin position="35"/>
        <end position="55"/>
    </location>
</feature>
<gene>
    <name evidence="2" type="ORF">ZHAS_00004714</name>
</gene>